<dbReference type="InterPro" id="IPR000873">
    <property type="entry name" value="AMP-dep_synth/lig_dom"/>
</dbReference>
<gene>
    <name evidence="10" type="ORF">GCM10016234_35680</name>
</gene>
<dbReference type="GO" id="GO:0030170">
    <property type="term" value="F:pyridoxal phosphate binding"/>
    <property type="evidence" value="ECO:0007669"/>
    <property type="project" value="InterPro"/>
</dbReference>
<evidence type="ECO:0000256" key="1">
    <source>
        <dbReference type="ARBA" id="ARBA00001933"/>
    </source>
</evidence>
<dbReference type="SUPFAM" id="SSF53383">
    <property type="entry name" value="PLP-dependent transferases"/>
    <property type="match status" value="1"/>
</dbReference>
<dbReference type="GO" id="GO:0004312">
    <property type="term" value="F:fatty acid synthase activity"/>
    <property type="evidence" value="ECO:0007669"/>
    <property type="project" value="TreeGrafter"/>
</dbReference>
<feature type="compositionally biased region" description="Basic residues" evidence="7">
    <location>
        <begin position="2583"/>
        <end position="2592"/>
    </location>
</feature>
<keyword evidence="5" id="KW-0663">Pyridoxal phosphate</keyword>
<dbReference type="InterPro" id="IPR020841">
    <property type="entry name" value="PKS_Beta-ketoAc_synthase_dom"/>
</dbReference>
<dbReference type="Pfam" id="PF16197">
    <property type="entry name" value="KAsynt_C_assoc"/>
    <property type="match status" value="1"/>
</dbReference>
<dbReference type="SMART" id="SM00827">
    <property type="entry name" value="PKS_AT"/>
    <property type="match status" value="1"/>
</dbReference>
<keyword evidence="11" id="KW-1185">Reference proteome</keyword>
<evidence type="ECO:0000313" key="10">
    <source>
        <dbReference type="EMBL" id="GHD21908.1"/>
    </source>
</evidence>
<dbReference type="GO" id="GO:0006633">
    <property type="term" value="P:fatty acid biosynthetic process"/>
    <property type="evidence" value="ECO:0007669"/>
    <property type="project" value="InterPro"/>
</dbReference>
<dbReference type="CDD" id="cd19531">
    <property type="entry name" value="LCL_NRPS-like"/>
    <property type="match status" value="1"/>
</dbReference>
<evidence type="ECO:0000256" key="5">
    <source>
        <dbReference type="ARBA" id="ARBA00022898"/>
    </source>
</evidence>
<dbReference type="GO" id="GO:0008483">
    <property type="term" value="F:transaminase activity"/>
    <property type="evidence" value="ECO:0007669"/>
    <property type="project" value="InterPro"/>
</dbReference>
<dbReference type="PANTHER" id="PTHR43775">
    <property type="entry name" value="FATTY ACID SYNTHASE"/>
    <property type="match status" value="1"/>
</dbReference>
<proteinExistence type="inferred from homology"/>
<evidence type="ECO:0000256" key="2">
    <source>
        <dbReference type="ARBA" id="ARBA00022450"/>
    </source>
</evidence>
<dbReference type="PROSITE" id="PS00606">
    <property type="entry name" value="KS3_1"/>
    <property type="match status" value="1"/>
</dbReference>
<protein>
    <recommendedName>
        <fullName evidence="12">Amino acid adenylation domain-containing protein</fullName>
    </recommendedName>
</protein>
<dbReference type="Pfam" id="PF00202">
    <property type="entry name" value="Aminotran_3"/>
    <property type="match status" value="1"/>
</dbReference>
<dbReference type="GO" id="GO:0031177">
    <property type="term" value="F:phosphopantetheine binding"/>
    <property type="evidence" value="ECO:0007669"/>
    <property type="project" value="InterPro"/>
</dbReference>
<dbReference type="Gene3D" id="3.40.47.10">
    <property type="match status" value="1"/>
</dbReference>
<dbReference type="InterPro" id="IPR020806">
    <property type="entry name" value="PKS_PP-bd"/>
</dbReference>
<dbReference type="InterPro" id="IPR010071">
    <property type="entry name" value="AA_adenyl_dom"/>
</dbReference>
<dbReference type="FunFam" id="3.40.50.980:FF:000001">
    <property type="entry name" value="Non-ribosomal peptide synthetase"/>
    <property type="match status" value="1"/>
</dbReference>
<dbReference type="InterPro" id="IPR015424">
    <property type="entry name" value="PyrdxlP-dep_Trfase"/>
</dbReference>
<name>A0A8J3GM45_9HYPH</name>
<feature type="domain" description="Carrier" evidence="8">
    <location>
        <begin position="2492"/>
        <end position="2566"/>
    </location>
</feature>
<comment type="caution">
    <text evidence="10">The sequence shown here is derived from an EMBL/GenBank/DDBJ whole genome shotgun (WGS) entry which is preliminary data.</text>
</comment>
<dbReference type="InterPro" id="IPR036736">
    <property type="entry name" value="ACP-like_sf"/>
</dbReference>
<dbReference type="InterPro" id="IPR018201">
    <property type="entry name" value="Ketoacyl_synth_AS"/>
</dbReference>
<dbReference type="Gene3D" id="3.30.300.30">
    <property type="match status" value="1"/>
</dbReference>
<evidence type="ECO:0000256" key="6">
    <source>
        <dbReference type="ARBA" id="ARBA00029443"/>
    </source>
</evidence>
<reference evidence="10" key="1">
    <citation type="journal article" date="2014" name="Int. J. Syst. Evol. Microbiol.">
        <title>Complete genome sequence of Corynebacterium casei LMG S-19264T (=DSM 44701T), isolated from a smear-ripened cheese.</title>
        <authorList>
            <consortium name="US DOE Joint Genome Institute (JGI-PGF)"/>
            <person name="Walter F."/>
            <person name="Albersmeier A."/>
            <person name="Kalinowski J."/>
            <person name="Ruckert C."/>
        </authorList>
    </citation>
    <scope>NUCLEOTIDE SEQUENCE</scope>
    <source>
        <strain evidence="10">KCTC 42249</strain>
    </source>
</reference>
<dbReference type="InterPro" id="IPR016036">
    <property type="entry name" value="Malonyl_transacylase_ACP-bd"/>
</dbReference>
<dbReference type="Gene3D" id="1.10.1200.10">
    <property type="entry name" value="ACP-like"/>
    <property type="match status" value="2"/>
</dbReference>
<keyword evidence="4" id="KW-0808">Transferase</keyword>
<dbReference type="Gene3D" id="3.30.559.30">
    <property type="entry name" value="Nonribosomal peptide synthetase, condensation domain"/>
    <property type="match status" value="1"/>
</dbReference>
<dbReference type="PROSITE" id="PS50075">
    <property type="entry name" value="CARRIER"/>
    <property type="match status" value="2"/>
</dbReference>
<organism evidence="10 11">
    <name type="scientific">Tianweitania populi</name>
    <dbReference type="NCBI Taxonomy" id="1607949"/>
    <lineage>
        <taxon>Bacteria</taxon>
        <taxon>Pseudomonadati</taxon>
        <taxon>Pseudomonadota</taxon>
        <taxon>Alphaproteobacteria</taxon>
        <taxon>Hyphomicrobiales</taxon>
        <taxon>Phyllobacteriaceae</taxon>
        <taxon>Tianweitania</taxon>
    </lineage>
</organism>
<evidence type="ECO:0000313" key="11">
    <source>
        <dbReference type="Proteomes" id="UP000630142"/>
    </source>
</evidence>
<dbReference type="Pfam" id="PF00109">
    <property type="entry name" value="ketoacyl-synt"/>
    <property type="match status" value="1"/>
</dbReference>
<feature type="domain" description="Ketosynthase family 3 (KS3)" evidence="9">
    <location>
        <begin position="1"/>
        <end position="377"/>
    </location>
</feature>
<dbReference type="Gene3D" id="3.90.1150.10">
    <property type="entry name" value="Aspartate Aminotransferase, domain 1"/>
    <property type="match status" value="1"/>
</dbReference>
<feature type="region of interest" description="Disordered" evidence="7">
    <location>
        <begin position="2563"/>
        <end position="2592"/>
    </location>
</feature>
<dbReference type="InterPro" id="IPR001242">
    <property type="entry name" value="Condensation_dom"/>
</dbReference>
<dbReference type="PANTHER" id="PTHR43775:SF51">
    <property type="entry name" value="INACTIVE PHENOLPHTHIOCEROL SYNTHESIS POLYKETIDE SYNTHASE TYPE I PKS1-RELATED"/>
    <property type="match status" value="1"/>
</dbReference>
<dbReference type="InterPro" id="IPR015422">
    <property type="entry name" value="PyrdxlP-dep_Trfase_small"/>
</dbReference>
<accession>A0A8J3GM45</accession>
<dbReference type="InterPro" id="IPR045851">
    <property type="entry name" value="AMP-bd_C_sf"/>
</dbReference>
<evidence type="ECO:0000259" key="9">
    <source>
        <dbReference type="PROSITE" id="PS52004"/>
    </source>
</evidence>
<dbReference type="PROSITE" id="PS00600">
    <property type="entry name" value="AA_TRANSFER_CLASS_3"/>
    <property type="match status" value="1"/>
</dbReference>
<comment type="cofactor">
    <cofactor evidence="1">
        <name>pyridoxal 5'-phosphate</name>
        <dbReference type="ChEBI" id="CHEBI:597326"/>
    </cofactor>
</comment>
<dbReference type="InterPro" id="IPR025110">
    <property type="entry name" value="AMP-bd_C"/>
</dbReference>
<dbReference type="Gene3D" id="3.40.640.10">
    <property type="entry name" value="Type I PLP-dependent aspartate aminotransferase-like (Major domain)"/>
    <property type="match status" value="1"/>
</dbReference>
<dbReference type="SMART" id="SM00825">
    <property type="entry name" value="PKS_KS"/>
    <property type="match status" value="1"/>
</dbReference>
<sequence length="2592" mass="277259">MPSRPHLEDVDLFDAAFFGIKPRDAALIDPQQRIFLEIAWEALEDAGYDPARYEGAIGVFAGAAFNTYLLNNVLAGRDQVEDFTSNYQVGCYPTFLGGISDSLATRVAHKLDLRGPAITMLSACSTSLLCVAEACQSLQSGQSDMALAGGVSVTVPQKRGYIHQPGGMVSGDGVCRPFDASASGTVFGSGAGCVLLKRLDDALADGDHIHAVIRGCGVNNDGAAKVSYTGPSAEGQAAVIKAAHRNAGVDPATIGYVECHGTATPLGDPIEFLGLSAAFADAGLDQRCVLGSTKGNVGHLDVAAGITGLIKTALMLREREIPPLAQFRSINPAIDLNRSPFKVATSLTPWPEGSTPRRAGVSSFGIGGTNVHVVMEEPSRSVRLIEEAADRIHILPLSARSDAALNTTCAALAQSIVNCDVAMEDVAFTLQHGRHAFSHRAAFVCESAAEAVSRLASPPAIKGLAPAEAPGLVFLFPGQGSQYPGMASGLYHSEAVFAEWIDKGADILEPMLGFDIRTLICRDVEGADAARALRDTQVTQPALFLTEYATAQLWIDRGIVPAGMVGHSVGELAAACIAGVLSFEDALRLIAHRGRLMQNCEAGAMLSVRATESELRDLLIDGADLAALNAPKLSVVAGPFEAIEAFEAVLAKAGLQASRLHTSHAFHSAMMDPVVEALRAKADEMRFAEPQLPFVSSVTGEWAGREVMAGDYWADHCRQKVRFADALRTACDGTKPVLLEVGPGRTLSTFAAQTLKRGDLAANITSLPDHERGVSDQRAIAEATARLWTAGVSIDWPQQGSARRTSLPTYPFERERFWIDAPTPLARQGLTTFSPRAQASLELNNGPDHTETNTMNAMPEFTVERRTARFEITLTGLLSDLSGQPGDELPTSATFVELGFDSLFLGLFSQEVQKRFGVKVSFRQLLGDIGSVASLAAHLNRELPAATVAPAPTPVPAPAPMPATSVIVPVVPAAPIATSPMIETAEPGRLESIMHGQLQTMQAIFAEQMHALTRLQGAAHSISVACPVAQPTPAPQPVPAPEDIFLPAEEGPSRFRMYRPGSDAAQTDMPDQTRAFIADLVNRFGQTHPTSKAMTQDARAHLADPRTAAGFRATWKDAVFPIVAASAKGSRITDMDGNTYVDLVNGYGQCAFGHAPDFVLRALAEQMEKGFAIGPQSPLAGKVAERIGRMIGHERVTFCNTGSEAVMAAMRVARSVTGRDRVVVFSNDYHGQFDEVLVKRGGRAGAAMPIAPGIPAGSVGNMSVIPYGAPESLDWIARHAGEIAAVVIEPIQSRHPELRPVEFVRELRALTAQKDIALVFDEVVSGFRVAPGGVQSLWGIQGDMATYGKVLGGSMPLGILAGSARYMDALDGGFWRYGDASEPEVSPTFFAGTFVRHPLTLAAADAVLTHIEGEGRALYDRVAPRTAALVEEINADLASRGVPARAEVFSSWFVINFSQTDPLGSLAYTQLRQMGLHIQEGFPCYLTTAHSEDDFAFIIRTFRDATDALQAGGILCPPEGMRPMAVTKQPEPPAIPVSAPLTESQMEIWLAAQMGPAASAAFNESFSITIDGSVDDAALQAALRDVAMRHDALRTVFAKDGKSQSVQAESEFDVARVDLSQAPDVDAAIKEIIAADARKPFDLTQAPPVRAALLRLPEGRSLFLFTAHHIVCDGWSGNIIAEDLATAYSARMAERELDMPEAASFFRHTAAAKPASEGEAAFWLDRFQTVPDPLDLPFDRARPEQRSYQGATVTRELSADMLKRVRKAGAAYGCTLFSTLLGSLHILLARLSGQEDFAIAVPSAGQSLDGNEGLVGHCVNLLPIRLASTPSTALRDHFKAVQTHVSDAFEHRSYTYGTLVRRLAIKPMPGVLPLTQVQFNLERVPEALSFGGRRAMVTPNPKAFSNFDLFFNVIEQPDGLRLDVDYNTDVLDDGTIARWIDCFGTLLDALAGSEAETVGALPVVPADQARWLIDDLNRTQALFDDQTTVVDMFAEQVTLRPNSIAVRYRDQALTYAELDQRSTQLARHIASLDLGTGQRVAIAVERSAEMLVSLLAVMKAGHTYIPLDPAHPAPRLTQTMEMAAVAAVIADSDDVGALRPQESKLIHVHRDMAAISAQDKEPLPRSARDGSASAYIIFTSGSTGIPKGVEVPHRALTNFLRSMAKEPGFGPQDSIVALTTISFDIAALELYLPLICGGTVVIADRSEVTDGFALVDRIKASGARVLQATPTLWRMLLEAGFEPDASMRMLCGGEALPRYLAERLTQSGGTLWNMYGPTETTIWSSVDRVDASRPITIGHPIDNTSLHILSPEGQLQPVGAIGELHIGGVGLAHGYLNQPDLTEKSFRSIALPGHTIQRLYSTGDVGKRLPDGSLQLLGRRDNQVKLRGFRIELGDIEAVLRKVKGIADAAVDVKAKATGDRQLVGYYVCTPGQSVSAETLATQAAAKLPAYMLPSAWVQLEALPETANGKLDRKALPLPGLAVSAAPTALQGPTTQLEHELAEIWKNVLGIPEVDVRHNIFSLGADSLSVFRIAARMMEAGLGLDARDLLKFPTIRDLARHAAQAKPGVGSGSATSLKDFRNGARRAARRVA</sequence>
<reference evidence="10" key="2">
    <citation type="submission" date="2020-09" db="EMBL/GenBank/DDBJ databases">
        <authorList>
            <person name="Sun Q."/>
            <person name="Kim S."/>
        </authorList>
    </citation>
    <scope>NUCLEOTIDE SEQUENCE</scope>
    <source>
        <strain evidence="10">KCTC 42249</strain>
    </source>
</reference>
<dbReference type="InterPro" id="IPR016035">
    <property type="entry name" value="Acyl_Trfase/lysoPLipase"/>
</dbReference>
<dbReference type="InterPro" id="IPR001227">
    <property type="entry name" value="Ac_transferase_dom_sf"/>
</dbReference>
<keyword evidence="3" id="KW-0597">Phosphoprotein</keyword>
<dbReference type="InterPro" id="IPR009081">
    <property type="entry name" value="PP-bd_ACP"/>
</dbReference>
<dbReference type="InterPro" id="IPR032821">
    <property type="entry name" value="PKS_assoc"/>
</dbReference>
<evidence type="ECO:0000256" key="4">
    <source>
        <dbReference type="ARBA" id="ARBA00022679"/>
    </source>
</evidence>
<dbReference type="FunFam" id="3.30.300.30:FF:000010">
    <property type="entry name" value="Enterobactin synthetase component F"/>
    <property type="match status" value="1"/>
</dbReference>
<dbReference type="Gene3D" id="3.40.366.10">
    <property type="entry name" value="Malonyl-Coenzyme A Acyl Carrier Protein, domain 2"/>
    <property type="match status" value="1"/>
</dbReference>
<dbReference type="Gene3D" id="2.30.38.10">
    <property type="entry name" value="Luciferase, Domain 3"/>
    <property type="match status" value="1"/>
</dbReference>
<dbReference type="Gene3D" id="3.30.559.10">
    <property type="entry name" value="Chloramphenicol acetyltransferase-like domain"/>
    <property type="match status" value="1"/>
</dbReference>
<evidence type="ECO:0008006" key="12">
    <source>
        <dbReference type="Google" id="ProtNLM"/>
    </source>
</evidence>
<dbReference type="InterPro" id="IPR015421">
    <property type="entry name" value="PyrdxlP-dep_Trfase_major"/>
</dbReference>
<dbReference type="InterPro" id="IPR049704">
    <property type="entry name" value="Aminotrans_3_PPA_site"/>
</dbReference>
<dbReference type="InterPro" id="IPR016039">
    <property type="entry name" value="Thiolase-like"/>
</dbReference>
<dbReference type="Proteomes" id="UP000630142">
    <property type="component" value="Unassembled WGS sequence"/>
</dbReference>
<dbReference type="Pfam" id="PF13193">
    <property type="entry name" value="AMP-binding_C"/>
    <property type="match status" value="1"/>
</dbReference>
<dbReference type="Pfam" id="PF00550">
    <property type="entry name" value="PP-binding"/>
    <property type="match status" value="2"/>
</dbReference>
<comment type="similarity">
    <text evidence="6">In the C-terminal section; belongs to the NRP synthetase family.</text>
</comment>
<dbReference type="Pfam" id="PF00668">
    <property type="entry name" value="Condensation"/>
    <property type="match status" value="1"/>
</dbReference>
<dbReference type="Pfam" id="PF02801">
    <property type="entry name" value="Ketoacyl-synt_C"/>
    <property type="match status" value="1"/>
</dbReference>
<keyword evidence="2" id="KW-0596">Phosphopantetheine</keyword>
<dbReference type="SUPFAM" id="SSF47336">
    <property type="entry name" value="ACP-like"/>
    <property type="match status" value="2"/>
</dbReference>
<dbReference type="InterPro" id="IPR014030">
    <property type="entry name" value="Ketoacyl_synth_N"/>
</dbReference>
<dbReference type="InterPro" id="IPR014043">
    <property type="entry name" value="Acyl_transferase_dom"/>
</dbReference>
<dbReference type="GO" id="GO:0044550">
    <property type="term" value="P:secondary metabolite biosynthetic process"/>
    <property type="evidence" value="ECO:0007669"/>
    <property type="project" value="UniProtKB-ARBA"/>
</dbReference>
<dbReference type="InterPro" id="IPR014031">
    <property type="entry name" value="Ketoacyl_synth_C"/>
</dbReference>
<dbReference type="InterPro" id="IPR020845">
    <property type="entry name" value="AMP-binding_CS"/>
</dbReference>
<dbReference type="GO" id="GO:0004315">
    <property type="term" value="F:3-oxoacyl-[acyl-carrier-protein] synthase activity"/>
    <property type="evidence" value="ECO:0007669"/>
    <property type="project" value="InterPro"/>
</dbReference>
<dbReference type="Gene3D" id="3.40.50.980">
    <property type="match status" value="2"/>
</dbReference>
<dbReference type="InterPro" id="IPR005814">
    <property type="entry name" value="Aminotrans_3"/>
</dbReference>
<dbReference type="SUPFAM" id="SSF52777">
    <property type="entry name" value="CoA-dependent acyltransferases"/>
    <property type="match status" value="2"/>
</dbReference>
<dbReference type="NCBIfam" id="TIGR01733">
    <property type="entry name" value="AA-adenyl-dom"/>
    <property type="match status" value="1"/>
</dbReference>
<dbReference type="Pfam" id="PF00501">
    <property type="entry name" value="AMP-binding"/>
    <property type="match status" value="1"/>
</dbReference>
<dbReference type="InterPro" id="IPR023213">
    <property type="entry name" value="CAT-like_dom_sf"/>
</dbReference>
<dbReference type="SUPFAM" id="SSF53901">
    <property type="entry name" value="Thiolase-like"/>
    <property type="match status" value="1"/>
</dbReference>
<dbReference type="EMBL" id="BMZQ01000004">
    <property type="protein sequence ID" value="GHD21908.1"/>
    <property type="molecule type" value="Genomic_DNA"/>
</dbReference>
<dbReference type="PROSITE" id="PS00455">
    <property type="entry name" value="AMP_BINDING"/>
    <property type="match status" value="1"/>
</dbReference>
<evidence type="ECO:0000259" key="8">
    <source>
        <dbReference type="PROSITE" id="PS50075"/>
    </source>
</evidence>
<dbReference type="SMART" id="SM00823">
    <property type="entry name" value="PKS_PP"/>
    <property type="match status" value="2"/>
</dbReference>
<dbReference type="SUPFAM" id="SSF55048">
    <property type="entry name" value="Probable ACP-binding domain of malonyl-CoA ACP transacylase"/>
    <property type="match status" value="1"/>
</dbReference>
<dbReference type="Pfam" id="PF00698">
    <property type="entry name" value="Acyl_transf_1"/>
    <property type="match status" value="1"/>
</dbReference>
<evidence type="ECO:0000256" key="7">
    <source>
        <dbReference type="SAM" id="MobiDB-lite"/>
    </source>
</evidence>
<dbReference type="Gene3D" id="3.30.70.3290">
    <property type="match status" value="1"/>
</dbReference>
<dbReference type="SUPFAM" id="SSF52151">
    <property type="entry name" value="FabD/lysophospholipase-like"/>
    <property type="match status" value="1"/>
</dbReference>
<dbReference type="PROSITE" id="PS52004">
    <property type="entry name" value="KS3_2"/>
    <property type="match status" value="1"/>
</dbReference>
<dbReference type="SUPFAM" id="SSF56801">
    <property type="entry name" value="Acetyl-CoA synthetase-like"/>
    <property type="match status" value="1"/>
</dbReference>
<dbReference type="InterPro" id="IPR050091">
    <property type="entry name" value="PKS_NRPS_Biosynth_Enz"/>
</dbReference>
<dbReference type="CDD" id="cd00833">
    <property type="entry name" value="PKS"/>
    <property type="match status" value="1"/>
</dbReference>
<evidence type="ECO:0000256" key="3">
    <source>
        <dbReference type="ARBA" id="ARBA00022553"/>
    </source>
</evidence>
<feature type="domain" description="Carrier" evidence="8">
    <location>
        <begin position="868"/>
        <end position="943"/>
    </location>
</feature>